<dbReference type="CDD" id="cd18186">
    <property type="entry name" value="BTB_POZ_ZBTB_KLHL-like"/>
    <property type="match status" value="1"/>
</dbReference>
<dbReference type="AlphaFoldDB" id="A0A2U3DVJ9"/>
<sequence>MPTALQAHVPEPIPPGSKLPSRTSTLRHAPPLPGLDDHIMTGRNGVPRPSLDGRNRKVPATLVGKDDWPRPQLLQSREPVNLREASPPKTNPWSRTTKPTSPISNDSTLGTPDSALWPTPDNNRGPPSAKSPPPKADTEPAERCREESPASNPSSEDKASGAVLEASKAAAAALSEQGLRNGQPEDENEKRDGWQEYLKTPPSFATKHVRYWLWKTGACADVILHLDDKTYFCHREILTAESGYFRDNLPPPTSSGVPVEVALVTHGSLNSHCLRFLYTGQLEVAKPRRDQYHDIALVPMCALFFIQALGLRSPSMAGHVIRVLEEMAKQWGDIFESTLNYCLWTDHQANTFGIHLQNTLYTTYNYADSAALAPLRIAVAGFLDAVFPVVARQDRAIGLFSSREWHLYAGRITTDMYRSRRQRESVDGQRSAQDKIKALWEQCEKQGGLRNPVPLEMVRIPSLEGNI</sequence>
<dbReference type="InterPro" id="IPR011333">
    <property type="entry name" value="SKP1/BTB/POZ_sf"/>
</dbReference>
<feature type="region of interest" description="Disordered" evidence="1">
    <location>
        <begin position="1"/>
        <end position="190"/>
    </location>
</feature>
<proteinExistence type="predicted"/>
<feature type="domain" description="BTB" evidence="2">
    <location>
        <begin position="220"/>
        <end position="286"/>
    </location>
</feature>
<dbReference type="EMBL" id="LCWV01000026">
    <property type="protein sequence ID" value="PWI66254.1"/>
    <property type="molecule type" value="Genomic_DNA"/>
</dbReference>
<accession>A0A2U3DVJ9</accession>
<dbReference type="Pfam" id="PF00651">
    <property type="entry name" value="BTB"/>
    <property type="match status" value="1"/>
</dbReference>
<dbReference type="PROSITE" id="PS50097">
    <property type="entry name" value="BTB"/>
    <property type="match status" value="1"/>
</dbReference>
<feature type="compositionally biased region" description="Polar residues" evidence="1">
    <location>
        <begin position="91"/>
        <end position="111"/>
    </location>
</feature>
<evidence type="ECO:0000256" key="1">
    <source>
        <dbReference type="SAM" id="MobiDB-lite"/>
    </source>
</evidence>
<gene>
    <name evidence="3" type="ORF">PCL_05219</name>
</gene>
<dbReference type="InterPro" id="IPR000210">
    <property type="entry name" value="BTB/POZ_dom"/>
</dbReference>
<protein>
    <recommendedName>
        <fullName evidence="2">BTB domain-containing protein</fullName>
    </recommendedName>
</protein>
<comment type="caution">
    <text evidence="3">The sequence shown here is derived from an EMBL/GenBank/DDBJ whole genome shotgun (WGS) entry which is preliminary data.</text>
</comment>
<evidence type="ECO:0000313" key="4">
    <source>
        <dbReference type="Proteomes" id="UP000245956"/>
    </source>
</evidence>
<organism evidence="3 4">
    <name type="scientific">Purpureocillium lilacinum</name>
    <name type="common">Paecilomyces lilacinus</name>
    <dbReference type="NCBI Taxonomy" id="33203"/>
    <lineage>
        <taxon>Eukaryota</taxon>
        <taxon>Fungi</taxon>
        <taxon>Dikarya</taxon>
        <taxon>Ascomycota</taxon>
        <taxon>Pezizomycotina</taxon>
        <taxon>Sordariomycetes</taxon>
        <taxon>Hypocreomycetidae</taxon>
        <taxon>Hypocreales</taxon>
        <taxon>Ophiocordycipitaceae</taxon>
        <taxon>Purpureocillium</taxon>
    </lineage>
</organism>
<dbReference type="Gene3D" id="3.30.710.10">
    <property type="entry name" value="Potassium Channel Kv1.1, Chain A"/>
    <property type="match status" value="1"/>
</dbReference>
<evidence type="ECO:0000259" key="2">
    <source>
        <dbReference type="PROSITE" id="PS50097"/>
    </source>
</evidence>
<feature type="compositionally biased region" description="Basic and acidic residues" evidence="1">
    <location>
        <begin position="136"/>
        <end position="148"/>
    </location>
</feature>
<feature type="compositionally biased region" description="Low complexity" evidence="1">
    <location>
        <begin position="160"/>
        <end position="176"/>
    </location>
</feature>
<dbReference type="Proteomes" id="UP000245956">
    <property type="component" value="Unassembled WGS sequence"/>
</dbReference>
<reference evidence="3 4" key="1">
    <citation type="journal article" date="2016" name="Front. Microbiol.">
        <title>Genome and transcriptome sequences reveal the specific parasitism of the nematophagous Purpureocillium lilacinum 36-1.</title>
        <authorList>
            <person name="Xie J."/>
            <person name="Li S."/>
            <person name="Mo C."/>
            <person name="Xiao X."/>
            <person name="Peng D."/>
            <person name="Wang G."/>
            <person name="Xiao Y."/>
        </authorList>
    </citation>
    <scope>NUCLEOTIDE SEQUENCE [LARGE SCALE GENOMIC DNA]</scope>
    <source>
        <strain evidence="3 4">36-1</strain>
    </source>
</reference>
<name>A0A2U3DVJ9_PURLI</name>
<dbReference type="SUPFAM" id="SSF54695">
    <property type="entry name" value="POZ domain"/>
    <property type="match status" value="1"/>
</dbReference>
<evidence type="ECO:0000313" key="3">
    <source>
        <dbReference type="EMBL" id="PWI66254.1"/>
    </source>
</evidence>